<dbReference type="RefSeq" id="WP_116650596.1">
    <property type="nucleotide sequence ID" value="NZ_QUZK01000035.1"/>
</dbReference>
<comment type="caution">
    <text evidence="1">The sequence shown here is derived from an EMBL/GenBank/DDBJ whole genome shotgun (WGS) entry which is preliminary data.</text>
</comment>
<organism evidence="1 2">
    <name type="scientific">Wenzhouxiangella sediminis</name>
    <dbReference type="NCBI Taxonomy" id="1792836"/>
    <lineage>
        <taxon>Bacteria</taxon>
        <taxon>Pseudomonadati</taxon>
        <taxon>Pseudomonadota</taxon>
        <taxon>Gammaproteobacteria</taxon>
        <taxon>Chromatiales</taxon>
        <taxon>Wenzhouxiangellaceae</taxon>
        <taxon>Wenzhouxiangella</taxon>
    </lineage>
</organism>
<proteinExistence type="predicted"/>
<dbReference type="AlphaFoldDB" id="A0A3E1K9I9"/>
<dbReference type="Proteomes" id="UP000260351">
    <property type="component" value="Unassembled WGS sequence"/>
</dbReference>
<evidence type="ECO:0000313" key="2">
    <source>
        <dbReference type="Proteomes" id="UP000260351"/>
    </source>
</evidence>
<name>A0A3E1K9I9_9GAMM</name>
<reference evidence="1 2" key="1">
    <citation type="submission" date="2018-08" db="EMBL/GenBank/DDBJ databases">
        <title>Wenzhouxiangella salilacus sp. nov., a novel bacterium isolated from a saline lake in Xinjiang Province, China.</title>
        <authorList>
            <person name="Han S."/>
        </authorList>
    </citation>
    <scope>NUCLEOTIDE SEQUENCE [LARGE SCALE GENOMIC DNA]</scope>
    <source>
        <strain evidence="1 2">XDB06</strain>
    </source>
</reference>
<sequence length="120" mass="12521">MHNADRTWLTILILAAVLLRSLVAEGFMPGEDGAVTLCTPEGMVTVVIDPETGEPVEVEASLAVECPWAHAFFPGALLPCGPSLPTRYPAVGSTVAPIECPPDHAVTGLPRVRAPPGLPC</sequence>
<accession>A0A3E1K9I9</accession>
<gene>
    <name evidence="1" type="ORF">DZC52_07930</name>
</gene>
<dbReference type="EMBL" id="QUZK01000035">
    <property type="protein sequence ID" value="RFF30403.1"/>
    <property type="molecule type" value="Genomic_DNA"/>
</dbReference>
<evidence type="ECO:0000313" key="1">
    <source>
        <dbReference type="EMBL" id="RFF30403.1"/>
    </source>
</evidence>
<keyword evidence="2" id="KW-1185">Reference proteome</keyword>
<dbReference type="OrthoDB" id="9975836at2"/>
<protein>
    <submittedName>
        <fullName evidence="1">Uncharacterized protein</fullName>
    </submittedName>
</protein>